<proteinExistence type="inferred from homology"/>
<dbReference type="Pfam" id="PF00701">
    <property type="entry name" value="DHDPS"/>
    <property type="match status" value="1"/>
</dbReference>
<dbReference type="AlphaFoldDB" id="A0A523W390"/>
<dbReference type="PIRSF" id="PIRSF001365">
    <property type="entry name" value="DHDPS"/>
    <property type="match status" value="1"/>
</dbReference>
<comment type="caution">
    <text evidence="4">The sequence shown here is derived from an EMBL/GenBank/DDBJ whole genome shotgun (WGS) entry which is preliminary data.</text>
</comment>
<organism evidence="4 5">
    <name type="scientific">Aerophobetes bacterium</name>
    <dbReference type="NCBI Taxonomy" id="2030807"/>
    <lineage>
        <taxon>Bacteria</taxon>
        <taxon>Candidatus Aerophobota</taxon>
    </lineage>
</organism>
<sequence length="302" mass="33683">MKRKDLINKLIGVHAYLVTPFTQKDEIDMEGLIENTRFLKKKGVSIVVPGGGTGEFDSLTQQERKRVISTVIEDSRGEMVVISPVGVSLKDAIELAQYAEEEKGEFLIIRPPKMPAQDHGLFEYYIRIIKQVSLGVIIHRLPGAAASFDVIQRLANIENVVAVKDEAEDIHWFRKMADVLGDRILPICGGVAGGELDAPYYYMLGARGFSSGVVNFIPELPLRLHEALMRGDYDTAHEIQKKLEPIQELRSRRGRSNSIPVIKEALDLLGLRGGPVRPPLSSLVPEDKKDLREILEKLGLLQ</sequence>
<feature type="binding site" evidence="3">
    <location>
        <position position="53"/>
    </location>
    <ligand>
        <name>pyruvate</name>
        <dbReference type="ChEBI" id="CHEBI:15361"/>
    </ligand>
</feature>
<accession>A0A523W390</accession>
<dbReference type="Gene3D" id="3.20.20.70">
    <property type="entry name" value="Aldolase class I"/>
    <property type="match status" value="1"/>
</dbReference>
<dbReference type="PANTHER" id="PTHR12128:SF19">
    <property type="entry name" value="5-DEHYDRO-4-DEOXYGLUCARATE DEHYDRATASE 2-RELATED"/>
    <property type="match status" value="1"/>
</dbReference>
<dbReference type="SUPFAM" id="SSF51569">
    <property type="entry name" value="Aldolase"/>
    <property type="match status" value="1"/>
</dbReference>
<dbReference type="InterPro" id="IPR002220">
    <property type="entry name" value="DapA-like"/>
</dbReference>
<gene>
    <name evidence="4" type="ORF">E3J48_05560</name>
</gene>
<dbReference type="InterPro" id="IPR013785">
    <property type="entry name" value="Aldolase_TIM"/>
</dbReference>
<dbReference type="Proteomes" id="UP000319130">
    <property type="component" value="Unassembled WGS sequence"/>
</dbReference>
<comment type="similarity">
    <text evidence="2">Belongs to the DapA family.</text>
</comment>
<protein>
    <submittedName>
        <fullName evidence="4">Dihydrodipicolinate synthase family protein</fullName>
    </submittedName>
</protein>
<evidence type="ECO:0000313" key="5">
    <source>
        <dbReference type="Proteomes" id="UP000319130"/>
    </source>
</evidence>
<dbReference type="EMBL" id="SOIZ01000244">
    <property type="protein sequence ID" value="TET61484.1"/>
    <property type="molecule type" value="Genomic_DNA"/>
</dbReference>
<reference evidence="4 5" key="1">
    <citation type="submission" date="2019-03" db="EMBL/GenBank/DDBJ databases">
        <title>Metabolic potential of uncultured bacteria and archaea associated with petroleum seepage in deep-sea sediments.</title>
        <authorList>
            <person name="Dong X."/>
            <person name="Hubert C."/>
        </authorList>
    </citation>
    <scope>NUCLEOTIDE SEQUENCE [LARGE SCALE GENOMIC DNA]</scope>
    <source>
        <strain evidence="4">E29_bin52</strain>
    </source>
</reference>
<dbReference type="SMART" id="SM01130">
    <property type="entry name" value="DHDPS"/>
    <property type="match status" value="1"/>
</dbReference>
<evidence type="ECO:0000256" key="2">
    <source>
        <dbReference type="PIRNR" id="PIRNR001365"/>
    </source>
</evidence>
<dbReference type="CDD" id="cd00408">
    <property type="entry name" value="DHDPS-like"/>
    <property type="match status" value="1"/>
</dbReference>
<name>A0A523W390_UNCAE</name>
<evidence type="ECO:0000313" key="4">
    <source>
        <dbReference type="EMBL" id="TET61484.1"/>
    </source>
</evidence>
<dbReference type="PANTHER" id="PTHR12128">
    <property type="entry name" value="DIHYDRODIPICOLINATE SYNTHASE"/>
    <property type="match status" value="1"/>
</dbReference>
<dbReference type="GO" id="GO:0008840">
    <property type="term" value="F:4-hydroxy-tetrahydrodipicolinate synthase activity"/>
    <property type="evidence" value="ECO:0007669"/>
    <property type="project" value="TreeGrafter"/>
</dbReference>
<evidence type="ECO:0000256" key="1">
    <source>
        <dbReference type="ARBA" id="ARBA00023239"/>
    </source>
</evidence>
<keyword evidence="1 2" id="KW-0456">Lyase</keyword>
<evidence type="ECO:0000256" key="3">
    <source>
        <dbReference type="PIRSR" id="PIRSR001365-2"/>
    </source>
</evidence>